<comment type="caution">
    <text evidence="2">The sequence shown here is derived from an EMBL/GenBank/DDBJ whole genome shotgun (WGS) entry which is preliminary data.</text>
</comment>
<accession>A0A9X4LYM7</accession>
<dbReference type="Proteomes" id="UP001152755">
    <property type="component" value="Unassembled WGS sequence"/>
</dbReference>
<dbReference type="EMBL" id="JANRHA010000001">
    <property type="protein sequence ID" value="MDG3013592.1"/>
    <property type="molecule type" value="Genomic_DNA"/>
</dbReference>
<sequence length="56" mass="6421">MQHPAFTVERSDERTALLSLQQQAYVYGGTVPAATIAERRRRNKAARKSRRINRGH</sequence>
<dbReference type="AlphaFoldDB" id="A0A9X4LYM7"/>
<proteinExistence type="predicted"/>
<evidence type="ECO:0000313" key="2">
    <source>
        <dbReference type="EMBL" id="MDG3013592.1"/>
    </source>
</evidence>
<feature type="compositionally biased region" description="Basic residues" evidence="1">
    <location>
        <begin position="39"/>
        <end position="56"/>
    </location>
</feature>
<protein>
    <submittedName>
        <fullName evidence="2">Uncharacterized protein</fullName>
    </submittedName>
</protein>
<evidence type="ECO:0000313" key="3">
    <source>
        <dbReference type="Proteomes" id="UP001152755"/>
    </source>
</evidence>
<keyword evidence="3" id="KW-1185">Reference proteome</keyword>
<reference evidence="2" key="1">
    <citation type="submission" date="2022-08" db="EMBL/GenBank/DDBJ databases">
        <title>Genome analysis of Corynebacteriales strain.</title>
        <authorList>
            <person name="Lee S.D."/>
        </authorList>
    </citation>
    <scope>NUCLEOTIDE SEQUENCE</scope>
    <source>
        <strain evidence="2">D3-21</strain>
    </source>
</reference>
<name>A0A9X4LYM7_9ACTN</name>
<gene>
    <name evidence="2" type="ORF">NVS88_03350</name>
</gene>
<dbReference type="RefSeq" id="WP_332519171.1">
    <property type="nucleotide sequence ID" value="NZ_JANRHA010000001.1"/>
</dbReference>
<organism evidence="2 3">
    <name type="scientific">Speluncibacter jeojiensis</name>
    <dbReference type="NCBI Taxonomy" id="2710754"/>
    <lineage>
        <taxon>Bacteria</taxon>
        <taxon>Bacillati</taxon>
        <taxon>Actinomycetota</taxon>
        <taxon>Actinomycetes</taxon>
        <taxon>Mycobacteriales</taxon>
        <taxon>Speluncibacteraceae</taxon>
        <taxon>Speluncibacter</taxon>
    </lineage>
</organism>
<evidence type="ECO:0000256" key="1">
    <source>
        <dbReference type="SAM" id="MobiDB-lite"/>
    </source>
</evidence>
<feature type="region of interest" description="Disordered" evidence="1">
    <location>
        <begin position="37"/>
        <end position="56"/>
    </location>
</feature>